<dbReference type="Gene3D" id="1.10.260.40">
    <property type="entry name" value="lambda repressor-like DNA-binding domains"/>
    <property type="match status" value="1"/>
</dbReference>
<comment type="caution">
    <text evidence="1">The sequence shown here is derived from an EMBL/GenBank/DDBJ whole genome shotgun (WGS) entry which is preliminary data.</text>
</comment>
<evidence type="ECO:0000313" key="2">
    <source>
        <dbReference type="Proteomes" id="UP000092508"/>
    </source>
</evidence>
<dbReference type="EMBL" id="LZMZ01000051">
    <property type="protein sequence ID" value="OBX73757.1"/>
    <property type="molecule type" value="Genomic_DNA"/>
</dbReference>
<proteinExistence type="predicted"/>
<dbReference type="STRING" id="34059.A9308_00680"/>
<name>A0A1B8Q8Z7_9GAMM</name>
<reference evidence="1 2" key="1">
    <citation type="submission" date="2016-06" db="EMBL/GenBank/DDBJ databases">
        <title>Draft genome of Moraxella atlantae CCUG 66109.</title>
        <authorList>
            <person name="Salva-Serra F."/>
            <person name="Engstrom-Jakobsson H."/>
            <person name="Thorell K."/>
            <person name="Gonzales-Siles L."/>
            <person name="Karlsson R."/>
            <person name="Boulund F."/>
            <person name="Engstrand L."/>
            <person name="Kristiansson E."/>
            <person name="Moore E."/>
        </authorList>
    </citation>
    <scope>NUCLEOTIDE SEQUENCE [LARGE SCALE GENOMIC DNA]</scope>
    <source>
        <strain evidence="1 2">CCUG 66109</strain>
    </source>
</reference>
<accession>A0A1B8Q8Z7</accession>
<dbReference type="SUPFAM" id="SSF47413">
    <property type="entry name" value="lambda repressor-like DNA-binding domains"/>
    <property type="match status" value="1"/>
</dbReference>
<dbReference type="RefSeq" id="WP_067238548.1">
    <property type="nucleotide sequence ID" value="NZ_LZMZ01000051.1"/>
</dbReference>
<dbReference type="Proteomes" id="UP000092508">
    <property type="component" value="Unassembled WGS sequence"/>
</dbReference>
<dbReference type="OrthoDB" id="6690541at2"/>
<dbReference type="AlphaFoldDB" id="A0A1B8Q8Z7"/>
<dbReference type="GO" id="GO:0003677">
    <property type="term" value="F:DNA binding"/>
    <property type="evidence" value="ECO:0007669"/>
    <property type="project" value="InterPro"/>
</dbReference>
<organism evidence="1 2">
    <name type="scientific">Faucicola atlantae</name>
    <dbReference type="NCBI Taxonomy" id="34059"/>
    <lineage>
        <taxon>Bacteria</taxon>
        <taxon>Pseudomonadati</taxon>
        <taxon>Pseudomonadota</taxon>
        <taxon>Gammaproteobacteria</taxon>
        <taxon>Moraxellales</taxon>
        <taxon>Moraxellaceae</taxon>
        <taxon>Faucicola</taxon>
    </lineage>
</organism>
<dbReference type="InterPro" id="IPR010982">
    <property type="entry name" value="Lambda_DNA-bd_dom_sf"/>
</dbReference>
<protein>
    <submittedName>
        <fullName evidence="1">Uncharacterized protein</fullName>
    </submittedName>
</protein>
<evidence type="ECO:0000313" key="1">
    <source>
        <dbReference type="EMBL" id="OBX73757.1"/>
    </source>
</evidence>
<sequence length="117" mass="13400">MIKLSDKEHATARKQHQRLLQVIELSCEADIANKLGMDAATFSRMKNEVRKNGMNSLETFCLLIDHLGLKLVPKSYQSFERGRVEALFTLAKGWMGRAETVDDLFHDELTERDDLGY</sequence>
<gene>
    <name evidence="1" type="ORF">A9308_00680</name>
</gene>